<dbReference type="GO" id="GO:0004100">
    <property type="term" value="F:chitin synthase activity"/>
    <property type="evidence" value="ECO:0007669"/>
    <property type="project" value="UniProtKB-EC"/>
</dbReference>
<dbReference type="Gene3D" id="3.90.550.10">
    <property type="entry name" value="Spore Coat Polysaccharide Biosynthesis Protein SpsA, Chain A"/>
    <property type="match status" value="1"/>
</dbReference>
<dbReference type="CDD" id="cd04190">
    <property type="entry name" value="Chitin_synth_C"/>
    <property type="match status" value="1"/>
</dbReference>
<dbReference type="Proteomes" id="UP000245946">
    <property type="component" value="Unassembled WGS sequence"/>
</dbReference>
<dbReference type="STRING" id="58919.A0A316ZA91"/>
<dbReference type="PANTHER" id="PTHR22914">
    <property type="entry name" value="CHITIN SYNTHASE"/>
    <property type="match status" value="1"/>
</dbReference>
<feature type="transmembrane region" description="Helical" evidence="13">
    <location>
        <begin position="362"/>
        <end position="383"/>
    </location>
</feature>
<evidence type="ECO:0000256" key="1">
    <source>
        <dbReference type="ARBA" id="ARBA00004439"/>
    </source>
</evidence>
<evidence type="ECO:0000256" key="3">
    <source>
        <dbReference type="ARBA" id="ARBA00012543"/>
    </source>
</evidence>
<evidence type="ECO:0000259" key="14">
    <source>
        <dbReference type="Pfam" id="PF22997"/>
    </source>
</evidence>
<feature type="transmembrane region" description="Helical" evidence="13">
    <location>
        <begin position="644"/>
        <end position="669"/>
    </location>
</feature>
<dbReference type="RefSeq" id="XP_025598495.1">
    <property type="nucleotide sequence ID" value="XM_025742346.1"/>
</dbReference>
<feature type="domain" description="Chitin synthase 4-like" evidence="14">
    <location>
        <begin position="550"/>
        <end position="629"/>
    </location>
</feature>
<dbReference type="Pfam" id="PF03142">
    <property type="entry name" value="Chitin_synth_2"/>
    <property type="match status" value="1"/>
</dbReference>
<feature type="compositionally biased region" description="Polar residues" evidence="12">
    <location>
        <begin position="109"/>
        <end position="128"/>
    </location>
</feature>
<feature type="compositionally biased region" description="Low complexity" evidence="12">
    <location>
        <begin position="1491"/>
        <end position="1518"/>
    </location>
</feature>
<protein>
    <recommendedName>
        <fullName evidence="3">chitin synthase</fullName>
        <ecNumber evidence="3">2.4.1.16</ecNumber>
    </recommendedName>
</protein>
<feature type="transmembrane region" description="Helical" evidence="13">
    <location>
        <begin position="1241"/>
        <end position="1263"/>
    </location>
</feature>
<evidence type="ECO:0000256" key="13">
    <source>
        <dbReference type="SAM" id="Phobius"/>
    </source>
</evidence>
<dbReference type="EMBL" id="KZ819292">
    <property type="protein sequence ID" value="PWN98216.1"/>
    <property type="molecule type" value="Genomic_DNA"/>
</dbReference>
<evidence type="ECO:0000256" key="11">
    <source>
        <dbReference type="ARBA" id="ARBA00023329"/>
    </source>
</evidence>
<feature type="region of interest" description="Disordered" evidence="12">
    <location>
        <begin position="325"/>
        <end position="352"/>
    </location>
</feature>
<dbReference type="GeneID" id="37269890"/>
<feature type="compositionally biased region" description="Basic and acidic residues" evidence="12">
    <location>
        <begin position="1667"/>
        <end position="1676"/>
    </location>
</feature>
<evidence type="ECO:0000256" key="8">
    <source>
        <dbReference type="ARBA" id="ARBA00022989"/>
    </source>
</evidence>
<dbReference type="InterPro" id="IPR054295">
    <property type="entry name" value="CHS4-like_dom"/>
</dbReference>
<evidence type="ECO:0000256" key="4">
    <source>
        <dbReference type="ARBA" id="ARBA00022475"/>
    </source>
</evidence>
<dbReference type="PANTHER" id="PTHR22914:SF16">
    <property type="entry name" value="CHITIN SYNTHASE 3"/>
    <property type="match status" value="1"/>
</dbReference>
<evidence type="ECO:0000256" key="2">
    <source>
        <dbReference type="ARBA" id="ARBA00004651"/>
    </source>
</evidence>
<dbReference type="GO" id="GO:0006031">
    <property type="term" value="P:chitin biosynthetic process"/>
    <property type="evidence" value="ECO:0007669"/>
    <property type="project" value="TreeGrafter"/>
</dbReference>
<feature type="transmembrane region" description="Helical" evidence="13">
    <location>
        <begin position="395"/>
        <end position="416"/>
    </location>
</feature>
<keyword evidence="8 13" id="KW-1133">Transmembrane helix</keyword>
<dbReference type="GO" id="GO:0030428">
    <property type="term" value="C:cell septum"/>
    <property type="evidence" value="ECO:0007669"/>
    <property type="project" value="TreeGrafter"/>
</dbReference>
<feature type="compositionally biased region" description="Polar residues" evidence="12">
    <location>
        <begin position="750"/>
        <end position="764"/>
    </location>
</feature>
<feature type="region of interest" description="Disordered" evidence="12">
    <location>
        <begin position="1461"/>
        <end position="1676"/>
    </location>
</feature>
<feature type="region of interest" description="Disordered" evidence="12">
    <location>
        <begin position="748"/>
        <end position="835"/>
    </location>
</feature>
<comment type="subcellular location">
    <subcellularLocation>
        <location evidence="2">Cell membrane</location>
        <topology evidence="2">Multi-pass membrane protein</topology>
    </subcellularLocation>
    <subcellularLocation>
        <location evidence="1">Cytoplasmic vesicle membrane</location>
        <topology evidence="1">Multi-pass membrane protein</topology>
    </subcellularLocation>
</comment>
<dbReference type="InterPro" id="IPR004835">
    <property type="entry name" value="Chitin_synth"/>
</dbReference>
<dbReference type="SUPFAM" id="SSF53448">
    <property type="entry name" value="Nucleotide-diphospho-sugar transferases"/>
    <property type="match status" value="1"/>
</dbReference>
<keyword evidence="6" id="KW-0808">Transferase</keyword>
<feature type="compositionally biased region" description="Gly residues" evidence="12">
    <location>
        <begin position="804"/>
        <end position="816"/>
    </location>
</feature>
<feature type="compositionally biased region" description="Low complexity" evidence="12">
    <location>
        <begin position="1650"/>
        <end position="1664"/>
    </location>
</feature>
<organism evidence="15 16">
    <name type="scientific">Tilletiopsis washingtonensis</name>
    <dbReference type="NCBI Taxonomy" id="58919"/>
    <lineage>
        <taxon>Eukaryota</taxon>
        <taxon>Fungi</taxon>
        <taxon>Dikarya</taxon>
        <taxon>Basidiomycota</taxon>
        <taxon>Ustilaginomycotina</taxon>
        <taxon>Exobasidiomycetes</taxon>
        <taxon>Entylomatales</taxon>
        <taxon>Entylomatales incertae sedis</taxon>
        <taxon>Tilletiopsis</taxon>
    </lineage>
</organism>
<dbReference type="GO" id="GO:0030659">
    <property type="term" value="C:cytoplasmic vesicle membrane"/>
    <property type="evidence" value="ECO:0007669"/>
    <property type="project" value="UniProtKB-SubCell"/>
</dbReference>
<gene>
    <name evidence="15" type="ORF">FA09DRAFT_329830</name>
</gene>
<dbReference type="OrthoDB" id="370884at2759"/>
<evidence type="ECO:0000313" key="15">
    <source>
        <dbReference type="EMBL" id="PWN98216.1"/>
    </source>
</evidence>
<evidence type="ECO:0000256" key="6">
    <source>
        <dbReference type="ARBA" id="ARBA00022679"/>
    </source>
</evidence>
<dbReference type="GO" id="GO:0005886">
    <property type="term" value="C:plasma membrane"/>
    <property type="evidence" value="ECO:0007669"/>
    <property type="project" value="UniProtKB-SubCell"/>
</dbReference>
<feature type="region of interest" description="Disordered" evidence="12">
    <location>
        <begin position="1423"/>
        <end position="1446"/>
    </location>
</feature>
<feature type="compositionally biased region" description="Low complexity" evidence="12">
    <location>
        <begin position="1"/>
        <end position="34"/>
    </location>
</feature>
<feature type="compositionally biased region" description="Basic and acidic residues" evidence="12">
    <location>
        <begin position="130"/>
        <end position="139"/>
    </location>
</feature>
<accession>A0A316ZA91</accession>
<keyword evidence="4" id="KW-1003">Cell membrane</keyword>
<feature type="compositionally biased region" description="Low complexity" evidence="12">
    <location>
        <begin position="44"/>
        <end position="55"/>
    </location>
</feature>
<feature type="compositionally biased region" description="Polar residues" evidence="12">
    <location>
        <begin position="1560"/>
        <end position="1576"/>
    </location>
</feature>
<evidence type="ECO:0000256" key="7">
    <source>
        <dbReference type="ARBA" id="ARBA00022692"/>
    </source>
</evidence>
<evidence type="ECO:0000256" key="12">
    <source>
        <dbReference type="SAM" id="MobiDB-lite"/>
    </source>
</evidence>
<feature type="compositionally biased region" description="Polar residues" evidence="12">
    <location>
        <begin position="1392"/>
        <end position="1403"/>
    </location>
</feature>
<reference evidence="15 16" key="1">
    <citation type="journal article" date="2018" name="Mol. Biol. Evol.">
        <title>Broad Genomic Sampling Reveals a Smut Pathogenic Ancestry of the Fungal Clade Ustilaginomycotina.</title>
        <authorList>
            <person name="Kijpornyongpan T."/>
            <person name="Mondo S.J."/>
            <person name="Barry K."/>
            <person name="Sandor L."/>
            <person name="Lee J."/>
            <person name="Lipzen A."/>
            <person name="Pangilinan J."/>
            <person name="LaButti K."/>
            <person name="Hainaut M."/>
            <person name="Henrissat B."/>
            <person name="Grigoriev I.V."/>
            <person name="Spatafora J.W."/>
            <person name="Aime M.C."/>
        </authorList>
    </citation>
    <scope>NUCLEOTIDE SEQUENCE [LARGE SCALE GENOMIC DNA]</scope>
    <source>
        <strain evidence="15 16">MCA 4186</strain>
    </source>
</reference>
<name>A0A316ZA91_9BASI</name>
<keyword evidence="7 13" id="KW-0812">Transmembrane</keyword>
<feature type="transmembrane region" description="Helical" evidence="13">
    <location>
        <begin position="1301"/>
        <end position="1325"/>
    </location>
</feature>
<evidence type="ECO:0000256" key="5">
    <source>
        <dbReference type="ARBA" id="ARBA00022676"/>
    </source>
</evidence>
<evidence type="ECO:0000256" key="9">
    <source>
        <dbReference type="ARBA" id="ARBA00023136"/>
    </source>
</evidence>
<keyword evidence="5" id="KW-0328">Glycosyltransferase</keyword>
<dbReference type="InterPro" id="IPR029044">
    <property type="entry name" value="Nucleotide-diphossugar_trans"/>
</dbReference>
<feature type="transmembrane region" description="Helical" evidence="13">
    <location>
        <begin position="1275"/>
        <end position="1294"/>
    </location>
</feature>
<evidence type="ECO:0000313" key="16">
    <source>
        <dbReference type="Proteomes" id="UP000245946"/>
    </source>
</evidence>
<feature type="region of interest" description="Disordered" evidence="12">
    <location>
        <begin position="1382"/>
        <end position="1403"/>
    </location>
</feature>
<feature type="compositionally biased region" description="Basic and acidic residues" evidence="12">
    <location>
        <begin position="1382"/>
        <end position="1391"/>
    </location>
</feature>
<keyword evidence="9 13" id="KW-0472">Membrane</keyword>
<keyword evidence="10" id="KW-0325">Glycoprotein</keyword>
<evidence type="ECO:0000256" key="10">
    <source>
        <dbReference type="ARBA" id="ARBA00023180"/>
    </source>
</evidence>
<dbReference type="Pfam" id="PF22997">
    <property type="entry name" value="CHS4"/>
    <property type="match status" value="1"/>
</dbReference>
<feature type="region of interest" description="Disordered" evidence="12">
    <location>
        <begin position="1"/>
        <end position="180"/>
    </location>
</feature>
<sequence length="1676" mass="180916">MNPFHQGGPPRQQQPLPQPPQQQQQQQQQPGAQQRSSLPPLVMPGRGQPAQGPRGMSSPPAQGYASPPQPYDDRIGGSFSHYAPRGPGIASPPMSPPGQQRPGMGPATVSFQEQNRPLRQQPQRSGPSRESIKKADMGPRRGSAATGVSEMPELSRSISGGIGNATGSHSLDPEIGFSGANANFRRKKSLVRPDRERMDPSHRQWYYRNHAAQMDAVDAQGRAPGFSYMPSTTGHLPQHGAALPGSGMANMQGPGGGLSGLGMAPMPQGALGGPPHKGMPGLPQNMPPGGLGRPAPATGLRRGKSILGREEDQVETGINLLKRGVSLRRSRSSQRKDGVPPPTAFPDGSRRSHIAPGPVGPWMIYCYVLTICCPGPFLSVFGIKTPEQQRAWREKIGIISIIIAAMSFVGLLTFGFTQAVCNTSATRFQAGDIDSGSSVAHGYDYDFNNFFHPQVSPFDANGPFNRSNPAYSEPWSTGGRDVSMLFQQVGGQCTQYLTNTNGGGQPASYFPCAVYNQDATVAATNDTWCHSQQVSSRFLRPENGMRKGQVSYSWDQVAAPRANLVVWKGAVLDLSRLARLNTGINKPALFDQLRTRNATFAGRDVTAQIMRTEQDGVFDCIEQLTRVGFVDSKSIGCVAADVELYVSLVFIIGVVSIKFLMAVIFGWFLSWRLGNYSNETYEERMKRAAEIEKWSNDIYRPAPAAYRPNVKKHRSFLPKTSRFSTGNALALGGPPPKPGARTIMSEKGAFSSSAPGSGNGSVAGSRSPALRAGRIGGIGSPRSGSPPGSPSLHGARSSASLVQGGVGHFQGSYGHGGSRRSSFSNPDSSPGLGTSSTMGACPFPLLNVVPQPPADYQPFNFPLAHSICLVTAYSESFEGLRTTLDSLATTDYPNSHKLLLVVADGIVRGAGSDISTPDIVLSMMKDFVVAPEEVEGNSYVAIADGHKRHNMAKVYAGFYEYDDETVERSKQQRVPMVLVAKCGSPLEADSAKPGNRGKRDSQVMLMAFMQKVMFDERMTTFDYEFFNSIWRVTGVSPDHYEIVLMVDADTKVFPDSLSRMVACMVEDPEIMGLCGETKIANKTETWVTMIQVFEYYISHHSTKAFEACFGGVTCLPGCFSAYRIKAPKGPNGYWVPILANPDIVEHYSENVVDTLHKKNLLLLGEDRYLTTLMLKTFPKRKMMFVPQAVCKTIVPDTFRVLLSQRRRWINSTVHNLAELVLVNDLCGTFCFSMRFVVFMELAGTLVLPAAIAFTFYVVAQAIIASIDPSKGPVPVIPLILLGVILGLPGLLIVVTSRKFVYVGWMGIYLLSLPIWNFVFPSYAFWHMDDFSWGATRIVQGDKGGDHSNAEGKFDASHITMKRWGEFERERRWKSGTHSRDSTFDVIHRSGSPERSGSTRYSVVSSDTYHSNANVQDAANNRLLGNAPGAYESDAGHSKTGSSSGGARARLDAVPLLELPAPLGPDAANKARGLPASGTPGSITVARPREPSPAASNQSHSHSSYASRPPYEAYPSPSAYHDDEARPMMASATSSPDPEASRPGMQHMMMGGSGATLAADLQQQIRHGSVSSEQQYPGVSEAQFSPGFSAEPEEDTPVARGPPVVSSQRPREPQGRLSRGFSLVDDGPVASSQGVRQVTRGARRQSTAGNHGPTSPGSVSGSSAAHGGGRERYSRPQ</sequence>
<proteinExistence type="predicted"/>
<keyword evidence="16" id="KW-1185">Reference proteome</keyword>
<feature type="compositionally biased region" description="Low complexity" evidence="12">
    <location>
        <begin position="819"/>
        <end position="830"/>
    </location>
</feature>
<dbReference type="EC" id="2.4.1.16" evidence="3"/>
<keyword evidence="11" id="KW-0968">Cytoplasmic vesicle</keyword>